<gene>
    <name evidence="2" type="ORF">AWW66_16320</name>
</gene>
<evidence type="ECO:0000259" key="1">
    <source>
        <dbReference type="PROSITE" id="PS50943"/>
    </source>
</evidence>
<dbReference type="SUPFAM" id="SSF47413">
    <property type="entry name" value="lambda repressor-like DNA-binding domains"/>
    <property type="match status" value="1"/>
</dbReference>
<accession>A0A136PR41</accession>
<reference evidence="2 3" key="1">
    <citation type="submission" date="2016-01" db="EMBL/GenBank/DDBJ databases">
        <title>Whole genome sequence and analysis of Micromonospora rosaria DSM 803, which can produce antibacterial substance rosamicin.</title>
        <authorList>
            <person name="Yang H."/>
            <person name="He X."/>
            <person name="Zhu D."/>
        </authorList>
    </citation>
    <scope>NUCLEOTIDE SEQUENCE [LARGE SCALE GENOMIC DNA]</scope>
    <source>
        <strain evidence="2 3">DSM 803</strain>
    </source>
</reference>
<evidence type="ECO:0000313" key="3">
    <source>
        <dbReference type="Proteomes" id="UP000070620"/>
    </source>
</evidence>
<dbReference type="InterPro" id="IPR011990">
    <property type="entry name" value="TPR-like_helical_dom_sf"/>
</dbReference>
<proteinExistence type="predicted"/>
<keyword evidence="3" id="KW-1185">Reference proteome</keyword>
<keyword evidence="2" id="KW-0238">DNA-binding</keyword>
<dbReference type="Gene3D" id="1.10.260.40">
    <property type="entry name" value="lambda repressor-like DNA-binding domains"/>
    <property type="match status" value="1"/>
</dbReference>
<dbReference type="AlphaFoldDB" id="A0A136PR41"/>
<dbReference type="Proteomes" id="UP000070620">
    <property type="component" value="Unassembled WGS sequence"/>
</dbReference>
<dbReference type="PROSITE" id="PS50943">
    <property type="entry name" value="HTH_CROC1"/>
    <property type="match status" value="1"/>
</dbReference>
<dbReference type="SUPFAM" id="SSF48452">
    <property type="entry name" value="TPR-like"/>
    <property type="match status" value="1"/>
</dbReference>
<dbReference type="GO" id="GO:0003677">
    <property type="term" value="F:DNA binding"/>
    <property type="evidence" value="ECO:0007669"/>
    <property type="project" value="UniProtKB-KW"/>
</dbReference>
<sequence length="404" mass="45000">MEKFGDILRRHRTARRLSLRQLGALVNFNFTHISQVECGTKRPSAQFAEVCDRALHANGALMTAYESQVGDQDMRRRTVLWSMSTLAAVSAAGPSERLEALRQMLNEAARVGHDEWEQIVADYGLGFYRLPREVLMDHLRSDLAVLHGLLAASTEPVRSRLLQAAARLSVIVALESTAAGQAMLTRRWWSTAHRLADESRDSETMVLTRAWETVNGCYDGRLPGQVVAISDQVMPLVAGEPTAATCGLLSGRAQAFSLAGRHTEAVALMQQVSDLTERLPDMVIADAESLWGWPEHRLRHAQSWIYSYAGDLTRADEAQNRAAQLYPGSQRRLRAQVELHRAACLIRTGHITDGLHMATSTLDGLPTEHHNELVRQVARFVIKAVPVAERKRPIFDELSQRLHA</sequence>
<dbReference type="CDD" id="cd00093">
    <property type="entry name" value="HTH_XRE"/>
    <property type="match status" value="1"/>
</dbReference>
<dbReference type="Pfam" id="PF13560">
    <property type="entry name" value="HTH_31"/>
    <property type="match status" value="1"/>
</dbReference>
<name>A0A136PR41_9ACTN</name>
<dbReference type="EMBL" id="LRQV01000055">
    <property type="protein sequence ID" value="KXK60935.1"/>
    <property type="molecule type" value="Genomic_DNA"/>
</dbReference>
<dbReference type="InterPro" id="IPR010982">
    <property type="entry name" value="Lambda_DNA-bd_dom_sf"/>
</dbReference>
<dbReference type="Gene3D" id="1.25.40.10">
    <property type="entry name" value="Tetratricopeptide repeat domain"/>
    <property type="match status" value="1"/>
</dbReference>
<organism evidence="2 3">
    <name type="scientific">Micromonospora rosaria</name>
    <dbReference type="NCBI Taxonomy" id="47874"/>
    <lineage>
        <taxon>Bacteria</taxon>
        <taxon>Bacillati</taxon>
        <taxon>Actinomycetota</taxon>
        <taxon>Actinomycetes</taxon>
        <taxon>Micromonosporales</taxon>
        <taxon>Micromonosporaceae</taxon>
        <taxon>Micromonospora</taxon>
    </lineage>
</organism>
<dbReference type="RefSeq" id="WP_083978543.1">
    <property type="nucleotide sequence ID" value="NZ_JBIUBN010000011.1"/>
</dbReference>
<dbReference type="OrthoDB" id="3213425at2"/>
<feature type="domain" description="HTH cro/C1-type" evidence="1">
    <location>
        <begin position="8"/>
        <end position="49"/>
    </location>
</feature>
<comment type="caution">
    <text evidence="2">The sequence shown here is derived from an EMBL/GenBank/DDBJ whole genome shotgun (WGS) entry which is preliminary data.</text>
</comment>
<evidence type="ECO:0000313" key="2">
    <source>
        <dbReference type="EMBL" id="KXK60935.1"/>
    </source>
</evidence>
<protein>
    <submittedName>
        <fullName evidence="2">DNA-binding protein</fullName>
    </submittedName>
</protein>
<dbReference type="InterPro" id="IPR001387">
    <property type="entry name" value="Cro/C1-type_HTH"/>
</dbReference>